<dbReference type="SMART" id="SM00635">
    <property type="entry name" value="BID_2"/>
    <property type="match status" value="1"/>
</dbReference>
<dbReference type="InterPro" id="IPR003343">
    <property type="entry name" value="Big_2"/>
</dbReference>
<comment type="caution">
    <text evidence="2">The sequence shown here is derived from an EMBL/GenBank/DDBJ whole genome shotgun (WGS) entry which is preliminary data.</text>
</comment>
<dbReference type="NCBIfam" id="NF038128">
    <property type="entry name" value="choice_anch_J"/>
    <property type="match status" value="1"/>
</dbReference>
<dbReference type="Gene3D" id="2.60.40.1080">
    <property type="match status" value="1"/>
</dbReference>
<protein>
    <recommendedName>
        <fullName evidence="1">BIG2 domain-containing protein</fullName>
    </recommendedName>
</protein>
<organism evidence="2">
    <name type="scientific">bioreactor metagenome</name>
    <dbReference type="NCBI Taxonomy" id="1076179"/>
    <lineage>
        <taxon>unclassified sequences</taxon>
        <taxon>metagenomes</taxon>
        <taxon>ecological metagenomes</taxon>
    </lineage>
</organism>
<dbReference type="SUPFAM" id="SSF49373">
    <property type="entry name" value="Invasin/intimin cell-adhesion fragments"/>
    <property type="match status" value="1"/>
</dbReference>
<gene>
    <name evidence="2" type="ORF">SDC9_46986</name>
</gene>
<dbReference type="Pfam" id="PF02368">
    <property type="entry name" value="Big_2"/>
    <property type="match status" value="1"/>
</dbReference>
<dbReference type="PROSITE" id="PS51257">
    <property type="entry name" value="PROKAR_LIPOPROTEIN"/>
    <property type="match status" value="1"/>
</dbReference>
<dbReference type="AlphaFoldDB" id="A0A644WAD4"/>
<dbReference type="Pfam" id="PF19886">
    <property type="entry name" value="DUF6359"/>
    <property type="match status" value="1"/>
</dbReference>
<evidence type="ECO:0000259" key="1">
    <source>
        <dbReference type="SMART" id="SM00635"/>
    </source>
</evidence>
<dbReference type="InterPro" id="IPR008964">
    <property type="entry name" value="Invasin/intimin_cell_adhesion"/>
</dbReference>
<evidence type="ECO:0000313" key="2">
    <source>
        <dbReference type="EMBL" id="MPM00756.1"/>
    </source>
</evidence>
<proteinExistence type="predicted"/>
<sequence length="406" mass="41927">MKSKILLSITVTALAVLFSACEKQVSITGISVDPGTVTLTEEGQTDTLTATLAPADAKGDVVWASSNTAVATVTGNGLTAIVTAVGNGTAKITATADIFTAECTVVVNIGSTGGGEGEGTEESPYSVEEAIANQGSLKWVEGYIVGYVNGIGIADAAFGVPTEAQTEILIASSATETNAANCLPVQLPSGAVRTGLELFANPTNLGKSVKLYGSLEAYFGQAGMKSTTYYELEGGTSGGTKPVANAILNETFATGQGNFTIVDVVKPAALTSVWYYNATYKQMAAGAYKDGVNHATESWLISPAINLSGVTSAKLTFEHAGKQFGAPVTNLTVQVSKVYTSGNINSADWTALNIPDHLAGETNTFKSSGNIDLTPYCGNANVRIAFKYTSTTTGAGNWYVRNVVVN</sequence>
<dbReference type="EMBL" id="VSSQ01000750">
    <property type="protein sequence ID" value="MPM00756.1"/>
    <property type="molecule type" value="Genomic_DNA"/>
</dbReference>
<accession>A0A644WAD4</accession>
<dbReference type="Gene3D" id="2.60.120.200">
    <property type="match status" value="1"/>
</dbReference>
<reference evidence="2" key="1">
    <citation type="submission" date="2019-08" db="EMBL/GenBank/DDBJ databases">
        <authorList>
            <person name="Kucharzyk K."/>
            <person name="Murdoch R.W."/>
            <person name="Higgins S."/>
            <person name="Loffler F."/>
        </authorList>
    </citation>
    <scope>NUCLEOTIDE SEQUENCE</scope>
</reference>
<name>A0A644WAD4_9ZZZZ</name>
<dbReference type="InterPro" id="IPR045939">
    <property type="entry name" value="YhcR_N"/>
</dbReference>
<feature type="domain" description="BIG2" evidence="1">
    <location>
        <begin position="26"/>
        <end position="106"/>
    </location>
</feature>